<name>A0ACC3DPR0_9PEZI</name>
<gene>
    <name evidence="1" type="ORF">LTS18_007018</name>
</gene>
<accession>A0ACC3DPR0</accession>
<evidence type="ECO:0000313" key="2">
    <source>
        <dbReference type="Proteomes" id="UP001186974"/>
    </source>
</evidence>
<reference evidence="1" key="1">
    <citation type="submission" date="2024-09" db="EMBL/GenBank/DDBJ databases">
        <title>Black Yeasts Isolated from many extreme environments.</title>
        <authorList>
            <person name="Coleine C."/>
            <person name="Stajich J.E."/>
            <person name="Selbmann L."/>
        </authorList>
    </citation>
    <scope>NUCLEOTIDE SEQUENCE</scope>
    <source>
        <strain evidence="1">CCFEE 5737</strain>
    </source>
</reference>
<keyword evidence="2" id="KW-1185">Reference proteome</keyword>
<proteinExistence type="predicted"/>
<organism evidence="1 2">
    <name type="scientific">Coniosporium uncinatum</name>
    <dbReference type="NCBI Taxonomy" id="93489"/>
    <lineage>
        <taxon>Eukaryota</taxon>
        <taxon>Fungi</taxon>
        <taxon>Dikarya</taxon>
        <taxon>Ascomycota</taxon>
        <taxon>Pezizomycotina</taxon>
        <taxon>Dothideomycetes</taxon>
        <taxon>Dothideomycetes incertae sedis</taxon>
        <taxon>Coniosporium</taxon>
    </lineage>
</organism>
<comment type="caution">
    <text evidence="1">The sequence shown here is derived from an EMBL/GenBank/DDBJ whole genome shotgun (WGS) entry which is preliminary data.</text>
</comment>
<evidence type="ECO:0000313" key="1">
    <source>
        <dbReference type="EMBL" id="KAK3078632.1"/>
    </source>
</evidence>
<feature type="non-terminal residue" evidence="1">
    <location>
        <position position="1"/>
    </location>
</feature>
<protein>
    <submittedName>
        <fullName evidence="1">Uncharacterized protein</fullName>
    </submittedName>
</protein>
<dbReference type="Proteomes" id="UP001186974">
    <property type="component" value="Unassembled WGS sequence"/>
</dbReference>
<dbReference type="EMBL" id="JAWDJW010001734">
    <property type="protein sequence ID" value="KAK3078632.1"/>
    <property type="molecule type" value="Genomic_DNA"/>
</dbReference>
<sequence>TDLITNYDPVLLLDCYYMYGFLLQAIERQLRPPRYSSITSQLGHRVAQTWRRGLSRRRWQTSRYWTHEQVRSNAATTNTTTTTTTAAAAAAAASTVTQDIEALLILGGMDAVQQVLSHRTCRGRQRALRRFVASLFPQRNKHWRGAWRDLGLDGDGDGDGDGHVAGGSGGIDLDAIPRTKVGLPALHLIWVPQALEVLLKKGVIEEVDFGTAGVVGSEAGSGRGMREFVSGLVGWDVLRYGGVPPPAVGYDDHDDYDDEDEDEEDSEGSDEDTDGEEEEDDDDDNSEFDG</sequence>